<dbReference type="PROSITE" id="PS50802">
    <property type="entry name" value="OTU"/>
    <property type="match status" value="1"/>
</dbReference>
<evidence type="ECO:0000313" key="4">
    <source>
        <dbReference type="Proteomes" id="UP000005408"/>
    </source>
</evidence>
<evidence type="ECO:0000256" key="1">
    <source>
        <dbReference type="SAM" id="MobiDB-lite"/>
    </source>
</evidence>
<evidence type="ECO:0000259" key="2">
    <source>
        <dbReference type="PROSITE" id="PS50802"/>
    </source>
</evidence>
<dbReference type="Proteomes" id="UP000005408">
    <property type="component" value="Unassembled WGS sequence"/>
</dbReference>
<organism evidence="3 4">
    <name type="scientific">Magallana gigas</name>
    <name type="common">Pacific oyster</name>
    <name type="synonym">Crassostrea gigas</name>
    <dbReference type="NCBI Taxonomy" id="29159"/>
    <lineage>
        <taxon>Eukaryota</taxon>
        <taxon>Metazoa</taxon>
        <taxon>Spiralia</taxon>
        <taxon>Lophotrochozoa</taxon>
        <taxon>Mollusca</taxon>
        <taxon>Bivalvia</taxon>
        <taxon>Autobranchia</taxon>
        <taxon>Pteriomorphia</taxon>
        <taxon>Ostreida</taxon>
        <taxon>Ostreoidea</taxon>
        <taxon>Ostreidae</taxon>
        <taxon>Magallana</taxon>
    </lineage>
</organism>
<reference evidence="3" key="1">
    <citation type="submission" date="2022-08" db="UniProtKB">
        <authorList>
            <consortium name="EnsemblMetazoa"/>
        </authorList>
    </citation>
    <scope>IDENTIFICATION</scope>
    <source>
        <strain evidence="3">05x7-T-G4-1.051#20</strain>
    </source>
</reference>
<name>A0A8W8JFE7_MAGGI</name>
<evidence type="ECO:0000313" key="3">
    <source>
        <dbReference type="EnsemblMetazoa" id="G18975.1:cds"/>
    </source>
</evidence>
<dbReference type="PANTHER" id="PTHR12419">
    <property type="entry name" value="OTU DOMAIN CONTAINING PROTEIN"/>
    <property type="match status" value="1"/>
</dbReference>
<feature type="region of interest" description="Disordered" evidence="1">
    <location>
        <begin position="157"/>
        <end position="183"/>
    </location>
</feature>
<accession>A0A8W8JFE7</accession>
<dbReference type="AlphaFoldDB" id="A0A8W8JFE7"/>
<sequence>MQVIQQDEYLHQYGLYRAHIQGDGNCLFRSVSFGLYGTEDHHYALRELAVNHIQENLDDFRFYLYGENGLPMTDTETTRYLNNLRQLGTFAGQESILALSRVLNLNILVTIGGDSQNPVVNTLEHNFHNSGNIIHLVWTRAGGGHYESVIENPALKEHTAPTGSSQNTASVSDNNTGKSSYNWRSDAKTCKPFSLDVLEDIKSHKVQNQNTEHSYGRQSSQDSKVPVSLPGPSVAPYPPLRLVPPTTNTLPTQPAPQQSVFSVETGLGQPTWMRVPPSMLGRRIVTTINGKKQVIVFTRDDQRNDPADKDGV</sequence>
<feature type="region of interest" description="Disordered" evidence="1">
    <location>
        <begin position="207"/>
        <end position="236"/>
    </location>
</feature>
<dbReference type="InterPro" id="IPR003323">
    <property type="entry name" value="OTU_dom"/>
</dbReference>
<dbReference type="GO" id="GO:0016579">
    <property type="term" value="P:protein deubiquitination"/>
    <property type="evidence" value="ECO:0007669"/>
    <property type="project" value="TreeGrafter"/>
</dbReference>
<proteinExistence type="predicted"/>
<dbReference type="InterPro" id="IPR038765">
    <property type="entry name" value="Papain-like_cys_pep_sf"/>
</dbReference>
<dbReference type="EnsemblMetazoa" id="G18975.1">
    <property type="protein sequence ID" value="G18975.1:cds"/>
    <property type="gene ID" value="G18975"/>
</dbReference>
<dbReference type="Pfam" id="PF02338">
    <property type="entry name" value="OTU"/>
    <property type="match status" value="1"/>
</dbReference>
<feature type="compositionally biased region" description="Polar residues" evidence="1">
    <location>
        <begin position="207"/>
        <end position="223"/>
    </location>
</feature>
<feature type="compositionally biased region" description="Polar residues" evidence="1">
    <location>
        <begin position="161"/>
        <end position="183"/>
    </location>
</feature>
<dbReference type="GO" id="GO:0004843">
    <property type="term" value="F:cysteine-type deubiquitinase activity"/>
    <property type="evidence" value="ECO:0007669"/>
    <property type="project" value="TreeGrafter"/>
</dbReference>
<dbReference type="Gene3D" id="3.90.70.80">
    <property type="match status" value="1"/>
</dbReference>
<keyword evidence="4" id="KW-1185">Reference proteome</keyword>
<protein>
    <recommendedName>
        <fullName evidence="2">OTU domain-containing protein</fullName>
    </recommendedName>
</protein>
<dbReference type="SUPFAM" id="SSF54001">
    <property type="entry name" value="Cysteine proteinases"/>
    <property type="match status" value="1"/>
</dbReference>
<feature type="domain" description="OTU" evidence="2">
    <location>
        <begin position="15"/>
        <end position="152"/>
    </location>
</feature>
<dbReference type="InterPro" id="IPR050704">
    <property type="entry name" value="Peptidase_C85-like"/>
</dbReference>
<dbReference type="PANTHER" id="PTHR12419:SF7">
    <property type="entry name" value="OTU DOMAIN-CONTAINING PROTEIN 3"/>
    <property type="match status" value="1"/>
</dbReference>